<dbReference type="Pfam" id="PF25084">
    <property type="entry name" value="LbH_EIF2B"/>
    <property type="match status" value="1"/>
</dbReference>
<feature type="domain" description="Nucleotidyl transferase" evidence="11">
    <location>
        <begin position="10"/>
        <end position="161"/>
    </location>
</feature>
<comment type="subunit">
    <text evidence="9">Component of the translation initiation factor 2B (eIF2B) complex which is a heterodecamer of two sets of five different subunits: alpha, beta, gamma, delta and epsilon. Subunits alpha, beta and delta comprise a regulatory subcomplex and subunits epsilon and gamma comprise a catalytic subcomplex. Within the complex, the hexameric regulatory complex resides at the center, with the two heterodimeric catalytic subcomplexes bound on opposite sides.</text>
</comment>
<comment type="caution">
    <text evidence="13">The sequence shown here is derived from an EMBL/GenBank/DDBJ whole genome shotgun (WGS) entry which is preliminary data.</text>
</comment>
<evidence type="ECO:0000313" key="13">
    <source>
        <dbReference type="EMBL" id="KAG5420684.1"/>
    </source>
</evidence>
<dbReference type="Gene3D" id="2.160.10.10">
    <property type="entry name" value="Hexapeptide repeat proteins"/>
    <property type="match status" value="1"/>
</dbReference>
<dbReference type="PANTHER" id="PTHR45989:SF1">
    <property type="entry name" value="TRANSLATION INITIATION FACTOR EIF-2B SUBUNIT GAMMA"/>
    <property type="match status" value="1"/>
</dbReference>
<evidence type="ECO:0000256" key="4">
    <source>
        <dbReference type="ARBA" id="ARBA00022540"/>
    </source>
</evidence>
<evidence type="ECO:0000256" key="7">
    <source>
        <dbReference type="ARBA" id="ARBA00044229"/>
    </source>
</evidence>
<proteinExistence type="inferred from homology"/>
<evidence type="ECO:0000256" key="10">
    <source>
        <dbReference type="SAM" id="MobiDB-lite"/>
    </source>
</evidence>
<dbReference type="InterPro" id="IPR056764">
    <property type="entry name" value="LbH_EIF2B3/5"/>
</dbReference>
<evidence type="ECO:0000256" key="1">
    <source>
        <dbReference type="ARBA" id="ARBA00004514"/>
    </source>
</evidence>
<dbReference type="GO" id="GO:0005851">
    <property type="term" value="C:eukaryotic translation initiation factor 2B complex"/>
    <property type="evidence" value="ECO:0007669"/>
    <property type="project" value="TreeGrafter"/>
</dbReference>
<reference evidence="13 14" key="1">
    <citation type="submission" date="2020-12" db="EMBL/GenBank/DDBJ databases">
        <title>Effect of drift, selection, and recombination on the evolution of hybrid genomes in Candida yeast pathogens.</title>
        <authorList>
            <person name="Mixao V."/>
            <person name="Ksiezopolska E."/>
            <person name="Saus E."/>
            <person name="Boekhout T."/>
            <person name="Gacser A."/>
            <person name="Gabaldon T."/>
        </authorList>
    </citation>
    <scope>NUCLEOTIDE SEQUENCE [LARGE SCALE GENOMIC DNA]</scope>
    <source>
        <strain evidence="13 14">BP57</strain>
    </source>
</reference>
<evidence type="ECO:0000259" key="12">
    <source>
        <dbReference type="Pfam" id="PF25084"/>
    </source>
</evidence>
<dbReference type="EMBL" id="JAEOAQ010000002">
    <property type="protein sequence ID" value="KAG5420684.1"/>
    <property type="molecule type" value="Genomic_DNA"/>
</dbReference>
<evidence type="ECO:0000256" key="8">
    <source>
        <dbReference type="ARBA" id="ARBA00045373"/>
    </source>
</evidence>
<dbReference type="AlphaFoldDB" id="A0A8H7ZHL5"/>
<comment type="similarity">
    <text evidence="2">Belongs to the eIF-2B gamma/epsilon subunits family.</text>
</comment>
<name>A0A8H7ZHL5_9ASCO</name>
<dbReference type="InterPro" id="IPR005835">
    <property type="entry name" value="NTP_transferase_dom"/>
</dbReference>
<keyword evidence="4" id="KW-0396">Initiation factor</keyword>
<dbReference type="GO" id="GO:0003743">
    <property type="term" value="F:translation initiation factor activity"/>
    <property type="evidence" value="ECO:0007669"/>
    <property type="project" value="UniProtKB-KW"/>
</dbReference>
<dbReference type="Gene3D" id="3.90.550.10">
    <property type="entry name" value="Spore Coat Polysaccharide Biosynthesis Protein SpsA, Chain A"/>
    <property type="match status" value="1"/>
</dbReference>
<comment type="subcellular location">
    <subcellularLocation>
        <location evidence="1">Cytoplasm</location>
        <location evidence="1">Cytosol</location>
    </subcellularLocation>
</comment>
<gene>
    <name evidence="13" type="ORF">I9W82_002565</name>
</gene>
<dbReference type="Pfam" id="PF00483">
    <property type="entry name" value="NTP_transferase"/>
    <property type="match status" value="1"/>
</dbReference>
<organism evidence="13 14">
    <name type="scientific">Candida metapsilosis</name>
    <dbReference type="NCBI Taxonomy" id="273372"/>
    <lineage>
        <taxon>Eukaryota</taxon>
        <taxon>Fungi</taxon>
        <taxon>Dikarya</taxon>
        <taxon>Ascomycota</taxon>
        <taxon>Saccharomycotina</taxon>
        <taxon>Pichiomycetes</taxon>
        <taxon>Debaryomycetaceae</taxon>
        <taxon>Candida/Lodderomyces clade</taxon>
        <taxon>Candida</taxon>
    </lineage>
</organism>
<protein>
    <recommendedName>
        <fullName evidence="6">Translation initiation factor eIF2B subunit gamma</fullName>
    </recommendedName>
    <alternativeName>
        <fullName evidence="7">eIF2B GDP-GTP exchange factor subunit gamma</fullName>
    </alternativeName>
</protein>
<dbReference type="SUPFAM" id="SSF53448">
    <property type="entry name" value="Nucleotide-diphospho-sugar transferases"/>
    <property type="match status" value="1"/>
</dbReference>
<evidence type="ECO:0000256" key="6">
    <source>
        <dbReference type="ARBA" id="ARBA00044196"/>
    </source>
</evidence>
<dbReference type="GeneID" id="93651194"/>
<keyword evidence="3" id="KW-0963">Cytoplasm</keyword>
<dbReference type="GO" id="GO:0005829">
    <property type="term" value="C:cytosol"/>
    <property type="evidence" value="ECO:0007669"/>
    <property type="project" value="UniProtKB-SubCell"/>
</dbReference>
<dbReference type="OrthoDB" id="10250549at2759"/>
<evidence type="ECO:0000256" key="9">
    <source>
        <dbReference type="ARBA" id="ARBA00046432"/>
    </source>
</evidence>
<sequence length="482" mass="54461">MEFTAVIFCGRGKALEPFSELRGTGLPKSLLPIANEPMINYVLDWCFRAVLSKILVVTQEDTSESVEAAIEKYKKLRREQVEKLSDVTEATFDTPIEIMPFTAENSAEIIYHLYKNPQFRTSAQNIMILPCDFISNLPPAVVIEAFRNRDESDVGVYFAYKNQLDIEDKKSKIFGKKYTVFDGDTDESCLLDVYGKADIDMSKMLRIRTQMSWRYPRAIVSTKLLNSGIFLASNRIFNIIDESPNKFTEMYFERRNYDKFIRDLARRSWKHSKAKETVGLFVIPSEATFFRVNNLPVLMEANRYFMKQQAMNKGQSQQGSQSKDKLAAHIGNDSLVGENTDLGEKTNVKRSVVGHNCNIGKKAKITGCLILDNVTIGDDVQVENCIIGQHARILSKSKLINCNVESTNEIPSGTQAKGDTLLCMNLEAVEDGESEEEFVLQTGPLSDSSSEDEDDSDEDDDDDDESEFEDEYTGNEDGLFAY</sequence>
<keyword evidence="5" id="KW-0648">Protein biosynthesis</keyword>
<keyword evidence="14" id="KW-1185">Reference proteome</keyword>
<comment type="function">
    <text evidence="8">Acts as a component of the translation initiation factor 2B (eIF2B) complex, which catalyzes the exchange of GDP for GTP on the eukaryotic initiation factor 2 (eIF2) complex gamma subunit. Its guanine nucleotide exchange factor activity is repressed when bound to eIF2 complex phosphorylated on the alpha subunit, thereby limiting the amount of methionyl-initiator methionine tRNA available to the ribosome and consequently global translation is repressed.</text>
</comment>
<feature type="compositionally biased region" description="Acidic residues" evidence="10">
    <location>
        <begin position="449"/>
        <end position="474"/>
    </location>
</feature>
<dbReference type="Proteomes" id="UP000669133">
    <property type="component" value="Unassembled WGS sequence"/>
</dbReference>
<dbReference type="RefSeq" id="XP_067549800.1">
    <property type="nucleotide sequence ID" value="XM_067691434.1"/>
</dbReference>
<evidence type="ECO:0000313" key="14">
    <source>
        <dbReference type="Proteomes" id="UP000669133"/>
    </source>
</evidence>
<dbReference type="GO" id="GO:0005085">
    <property type="term" value="F:guanyl-nucleotide exchange factor activity"/>
    <property type="evidence" value="ECO:0007669"/>
    <property type="project" value="TreeGrafter"/>
</dbReference>
<accession>A0A8H7ZHL5</accession>
<dbReference type="PANTHER" id="PTHR45989">
    <property type="entry name" value="TRANSLATION INITIATION FACTOR EIF-2B SUBUNIT GAMMA"/>
    <property type="match status" value="1"/>
</dbReference>
<evidence type="ECO:0000259" key="11">
    <source>
        <dbReference type="Pfam" id="PF00483"/>
    </source>
</evidence>
<dbReference type="InterPro" id="IPR029044">
    <property type="entry name" value="Nucleotide-diphossugar_trans"/>
</dbReference>
<dbReference type="GO" id="GO:0002183">
    <property type="term" value="P:cytoplasmic translational initiation"/>
    <property type="evidence" value="ECO:0007669"/>
    <property type="project" value="TreeGrafter"/>
</dbReference>
<feature type="region of interest" description="Disordered" evidence="10">
    <location>
        <begin position="432"/>
        <end position="482"/>
    </location>
</feature>
<evidence type="ECO:0000256" key="2">
    <source>
        <dbReference type="ARBA" id="ARBA00007878"/>
    </source>
</evidence>
<evidence type="ECO:0000256" key="5">
    <source>
        <dbReference type="ARBA" id="ARBA00022917"/>
    </source>
</evidence>
<dbReference type="InterPro" id="IPR051960">
    <property type="entry name" value="eIF2B_gamma"/>
</dbReference>
<dbReference type="CDD" id="cd04652">
    <property type="entry name" value="LbH_eIF2B_gamma_C"/>
    <property type="match status" value="1"/>
</dbReference>
<feature type="domain" description="EIF2B subunit epsilon/gamma LbH" evidence="12">
    <location>
        <begin position="327"/>
        <end position="400"/>
    </location>
</feature>
<evidence type="ECO:0000256" key="3">
    <source>
        <dbReference type="ARBA" id="ARBA00022490"/>
    </source>
</evidence>